<dbReference type="RefSeq" id="WP_148913091.1">
    <property type="nucleotide sequence ID" value="NZ_VSZS01000052.1"/>
</dbReference>
<dbReference type="InterPro" id="IPR013108">
    <property type="entry name" value="Amidohydro_3"/>
</dbReference>
<accession>A0A5D4H606</accession>
<organism evidence="2 3">
    <name type="scientific">Neoaquamicrobium microcysteis</name>
    <dbReference type="NCBI Taxonomy" id="2682781"/>
    <lineage>
        <taxon>Bacteria</taxon>
        <taxon>Pseudomonadati</taxon>
        <taxon>Pseudomonadota</taxon>
        <taxon>Alphaproteobacteria</taxon>
        <taxon>Hyphomicrobiales</taxon>
        <taxon>Phyllobacteriaceae</taxon>
        <taxon>Neoaquamicrobium</taxon>
    </lineage>
</organism>
<dbReference type="GO" id="GO:0016812">
    <property type="term" value="F:hydrolase activity, acting on carbon-nitrogen (but not peptide) bonds, in cyclic amides"/>
    <property type="evidence" value="ECO:0007669"/>
    <property type="project" value="TreeGrafter"/>
</dbReference>
<evidence type="ECO:0000313" key="2">
    <source>
        <dbReference type="EMBL" id="TYR35469.1"/>
    </source>
</evidence>
<dbReference type="PANTHER" id="PTHR11647:SF1">
    <property type="entry name" value="COLLAPSIN RESPONSE MEDIATOR PROTEIN"/>
    <property type="match status" value="1"/>
</dbReference>
<keyword evidence="3" id="KW-1185">Reference proteome</keyword>
<comment type="caution">
    <text evidence="2">The sequence shown here is derived from an EMBL/GenBank/DDBJ whole genome shotgun (WGS) entry which is preliminary data.</text>
</comment>
<dbReference type="InterPro" id="IPR050378">
    <property type="entry name" value="Metallo-dep_Hydrolases_sf"/>
</dbReference>
<dbReference type="EMBL" id="VSZS01000052">
    <property type="protein sequence ID" value="TYR35469.1"/>
    <property type="molecule type" value="Genomic_DNA"/>
</dbReference>
<dbReference type="Gene3D" id="3.20.20.140">
    <property type="entry name" value="Metal-dependent hydrolases"/>
    <property type="match status" value="1"/>
</dbReference>
<feature type="domain" description="Amidohydrolase 3" evidence="1">
    <location>
        <begin position="55"/>
        <end position="250"/>
    </location>
</feature>
<name>A0A5D4H606_9HYPH</name>
<dbReference type="NCBIfam" id="NF006560">
    <property type="entry name" value="PRK09061.1"/>
    <property type="match status" value="1"/>
</dbReference>
<reference evidence="2 3" key="2">
    <citation type="submission" date="2019-09" db="EMBL/GenBank/DDBJ databases">
        <title>Mesorhizobium sp. MaA-C15 isolated from Microcystis aeruginosa.</title>
        <authorList>
            <person name="Jeong S.E."/>
            <person name="Jin H.M."/>
            <person name="Jeon C.O."/>
        </authorList>
    </citation>
    <scope>NUCLEOTIDE SEQUENCE [LARGE SCALE GENOMIC DNA]</scope>
    <source>
        <strain evidence="2 3">MaA-C15</strain>
    </source>
</reference>
<proteinExistence type="predicted"/>
<evidence type="ECO:0000259" key="1">
    <source>
        <dbReference type="Pfam" id="PF07969"/>
    </source>
</evidence>
<gene>
    <name evidence="2" type="ORF">FY036_02330</name>
</gene>
<dbReference type="AlphaFoldDB" id="A0A5D4H606"/>
<protein>
    <submittedName>
        <fullName evidence="2">Amidohydrolase family protein</fullName>
    </submittedName>
</protein>
<dbReference type="Gene3D" id="2.30.40.10">
    <property type="entry name" value="Urease, subunit C, domain 1"/>
    <property type="match status" value="2"/>
</dbReference>
<sequence>MPLIRDINMAKSFDLVIRNGRVVDPETGHDAIADVAVSGDQIVAVGPSLGAGKNEIDATGLVVSPGFIDLHAHGQSIPADRMQVFDGVTTALELEVGSLPVARWYQQQQAGGRVLNYGTAAAWIFARKAVMIGMELDGGLAPIEMMGAGSDDMRWSVDAATAPQTDEIVRLTRQALEEGALGIGIPHGYAAGAGVKEMTRICELAAEFDRPTYTHIPYMSNIDPRSSVEAYVQLIGLAGATGAHMHICHLNSTSLRDVEDAARLIAKAQAQGLLITTEAYPYGTGSTVMSARFFIDSDFAERTGTGYGAIQVVSTGKRFGDRDELVAARAQTPEALVLWHYLDTDNPHDQRLLDVSVMYPGGAIASDAVPWSNPDGTLYTGEEWPLPADKTSHPRSAGTYTRFLAQWVREREAVPLVEAIAKCALIPAQIVERCSDVFRRKGRLQPGCDADIVVFDLETVQDRSTFEDMHLAADGMVHVLVNGEAVVANGQLVRDARPGRPIRSTPR</sequence>
<dbReference type="SUPFAM" id="SSF51338">
    <property type="entry name" value="Composite domain of metallo-dependent hydrolases"/>
    <property type="match status" value="1"/>
</dbReference>
<dbReference type="OrthoDB" id="9815027at2"/>
<reference evidence="2 3" key="1">
    <citation type="submission" date="2019-08" db="EMBL/GenBank/DDBJ databases">
        <authorList>
            <person name="Seo Y.L."/>
        </authorList>
    </citation>
    <scope>NUCLEOTIDE SEQUENCE [LARGE SCALE GENOMIC DNA]</scope>
    <source>
        <strain evidence="2 3">MaA-C15</strain>
    </source>
</reference>
<dbReference type="SUPFAM" id="SSF51556">
    <property type="entry name" value="Metallo-dependent hydrolases"/>
    <property type="match status" value="1"/>
</dbReference>
<feature type="domain" description="Amidohydrolase 3" evidence="1">
    <location>
        <begin position="256"/>
        <end position="487"/>
    </location>
</feature>
<dbReference type="GO" id="GO:0005829">
    <property type="term" value="C:cytosol"/>
    <property type="evidence" value="ECO:0007669"/>
    <property type="project" value="TreeGrafter"/>
</dbReference>
<keyword evidence="2" id="KW-0378">Hydrolase</keyword>
<dbReference type="InterPro" id="IPR032466">
    <property type="entry name" value="Metal_Hydrolase"/>
</dbReference>
<dbReference type="Proteomes" id="UP000323258">
    <property type="component" value="Unassembled WGS sequence"/>
</dbReference>
<dbReference type="Pfam" id="PF07969">
    <property type="entry name" value="Amidohydro_3"/>
    <property type="match status" value="2"/>
</dbReference>
<evidence type="ECO:0000313" key="3">
    <source>
        <dbReference type="Proteomes" id="UP000323258"/>
    </source>
</evidence>
<dbReference type="PANTHER" id="PTHR11647">
    <property type="entry name" value="HYDRANTOINASE/DIHYDROPYRIMIDINASE FAMILY MEMBER"/>
    <property type="match status" value="1"/>
</dbReference>
<dbReference type="InterPro" id="IPR011059">
    <property type="entry name" value="Metal-dep_hydrolase_composite"/>
</dbReference>